<feature type="domain" description="Bbp19-like phage" evidence="1">
    <location>
        <begin position="49"/>
        <end position="112"/>
    </location>
</feature>
<keyword evidence="3" id="KW-1185">Reference proteome</keyword>
<sequence length="116" mass="12980">MATDGVQAVFASVHNLPMDPLDTVEIENEAARRADAAALAARTEIDDVKWLMANKRGRRIANRLLQQAGVFRLSFSTNALQMSFNEGNRNSGLRFLAMLTEHCPERYAEMLKEANQ</sequence>
<accession>A0A454JKX6</accession>
<proteinExistence type="predicted"/>
<organism evidence="2 3">
    <name type="scientific">Aquitalea palustris</name>
    <dbReference type="NCBI Taxonomy" id="2480983"/>
    <lineage>
        <taxon>Bacteria</taxon>
        <taxon>Pseudomonadati</taxon>
        <taxon>Pseudomonadota</taxon>
        <taxon>Betaproteobacteria</taxon>
        <taxon>Neisseriales</taxon>
        <taxon>Chromobacteriaceae</taxon>
        <taxon>Aquitalea</taxon>
    </lineage>
</organism>
<dbReference type="EMBL" id="RFAR01000019">
    <property type="protein sequence ID" value="RMD00060.1"/>
    <property type="molecule type" value="Genomic_DNA"/>
</dbReference>
<gene>
    <name evidence="2" type="ORF">EAY64_05540</name>
</gene>
<evidence type="ECO:0000313" key="2">
    <source>
        <dbReference type="EMBL" id="RMD00060.1"/>
    </source>
</evidence>
<dbReference type="InterPro" id="IPR057447">
    <property type="entry name" value="Bbp19-like_phage"/>
</dbReference>
<name>A0A454JKX6_9NEIS</name>
<evidence type="ECO:0000259" key="1">
    <source>
        <dbReference type="Pfam" id="PF25181"/>
    </source>
</evidence>
<comment type="caution">
    <text evidence="2">The sequence shown here is derived from an EMBL/GenBank/DDBJ whole genome shotgun (WGS) entry which is preliminary data.</text>
</comment>
<reference evidence="2 3" key="1">
    <citation type="submission" date="2018-10" db="EMBL/GenBank/DDBJ databases">
        <title>Draft genome sequence of Aquitalea MWU14-2217 isolated from a wild cranberry bog in Provincetown, Massachusetts.</title>
        <authorList>
            <person name="Ebadzadsahrai G."/>
            <person name="Soby S."/>
        </authorList>
    </citation>
    <scope>NUCLEOTIDE SEQUENCE [LARGE SCALE GENOMIC DNA]</scope>
    <source>
        <strain evidence="2 3">MWU14-2217</strain>
    </source>
</reference>
<dbReference type="AlphaFoldDB" id="A0A454JKX6"/>
<evidence type="ECO:0000313" key="3">
    <source>
        <dbReference type="Proteomes" id="UP000274139"/>
    </source>
</evidence>
<protein>
    <submittedName>
        <fullName evidence="2">Endopeptidase</fullName>
    </submittedName>
</protein>
<dbReference type="Proteomes" id="UP000274139">
    <property type="component" value="Unassembled WGS sequence"/>
</dbReference>
<dbReference type="Pfam" id="PF25181">
    <property type="entry name" value="Phage_Bbp19"/>
    <property type="match status" value="1"/>
</dbReference>